<keyword evidence="3" id="KW-1185">Reference proteome</keyword>
<organism evidence="2 3">
    <name type="scientific">Sulfurifustis variabilis</name>
    <dbReference type="NCBI Taxonomy" id="1675686"/>
    <lineage>
        <taxon>Bacteria</taxon>
        <taxon>Pseudomonadati</taxon>
        <taxon>Pseudomonadota</taxon>
        <taxon>Gammaproteobacteria</taxon>
        <taxon>Acidiferrobacterales</taxon>
        <taxon>Acidiferrobacteraceae</taxon>
        <taxon>Sulfurifustis</taxon>
    </lineage>
</organism>
<reference evidence="2 3" key="1">
    <citation type="submission" date="2015-08" db="EMBL/GenBank/DDBJ databases">
        <title>Complete genome sequence of Sulfurifustis variabilis.</title>
        <authorList>
            <person name="Miura A."/>
            <person name="Kojima H."/>
            <person name="Fukui M."/>
        </authorList>
    </citation>
    <scope>NUCLEOTIDE SEQUENCE [LARGE SCALE GENOMIC DNA]</scope>
    <source>
        <strain evidence="3">skN76</strain>
    </source>
</reference>
<evidence type="ECO:0000313" key="2">
    <source>
        <dbReference type="EMBL" id="BAU48850.1"/>
    </source>
</evidence>
<name>A0A1B4V5N1_9GAMM</name>
<dbReference type="KEGG" id="sva:SVA_2300"/>
<keyword evidence="1" id="KW-0812">Transmembrane</keyword>
<dbReference type="Proteomes" id="UP000218899">
    <property type="component" value="Chromosome"/>
</dbReference>
<dbReference type="RefSeq" id="WP_096461326.1">
    <property type="nucleotide sequence ID" value="NZ_AP014936.1"/>
</dbReference>
<feature type="transmembrane region" description="Helical" evidence="1">
    <location>
        <begin position="12"/>
        <end position="32"/>
    </location>
</feature>
<keyword evidence="1" id="KW-0472">Membrane</keyword>
<feature type="transmembrane region" description="Helical" evidence="1">
    <location>
        <begin position="52"/>
        <end position="73"/>
    </location>
</feature>
<accession>A0A1B4V5N1</accession>
<evidence type="ECO:0000313" key="3">
    <source>
        <dbReference type="Proteomes" id="UP000218899"/>
    </source>
</evidence>
<evidence type="ECO:0000256" key="1">
    <source>
        <dbReference type="SAM" id="Phobius"/>
    </source>
</evidence>
<dbReference type="EMBL" id="AP014936">
    <property type="protein sequence ID" value="BAU48850.1"/>
    <property type="molecule type" value="Genomic_DNA"/>
</dbReference>
<protein>
    <submittedName>
        <fullName evidence="2">Uncharacterized protein</fullName>
    </submittedName>
</protein>
<gene>
    <name evidence="2" type="ORF">SVA_2300</name>
</gene>
<sequence length="122" mass="13118">MRRRLPRDRSLLELFAAPLVLAAYAILAFGVFRLGCAPAFEDVDFFGVPVTVFLLGALTLAALVLILFAGLHLPRVLRRAETTVGQTPARRTALMLLGATLVVASFLLAGAWGMLLLNTPCP</sequence>
<keyword evidence="1" id="KW-1133">Transmembrane helix</keyword>
<proteinExistence type="predicted"/>
<dbReference type="AlphaFoldDB" id="A0A1B4V5N1"/>
<feature type="transmembrane region" description="Helical" evidence="1">
    <location>
        <begin position="94"/>
        <end position="117"/>
    </location>
</feature>